<protein>
    <submittedName>
        <fullName evidence="2">LytTR family transcriptional regulator</fullName>
    </submittedName>
</protein>
<dbReference type="PANTHER" id="PTHR37299:SF4">
    <property type="entry name" value="TRANSCRIPTIONAL REGULATOR"/>
    <property type="match status" value="1"/>
</dbReference>
<evidence type="ECO:0000313" key="2">
    <source>
        <dbReference type="EMBL" id="TCT20008.1"/>
    </source>
</evidence>
<dbReference type="RefSeq" id="WP_132372266.1">
    <property type="nucleotide sequence ID" value="NZ_SMAN01000015.1"/>
</dbReference>
<sequence length="226" mass="26072">MEQEKLDSLPSLVKSIRELLPQEAGIAVADSSHFIYYEPGKSVNLPIKPGESLRRGSVSWKALKTKRKVSMLVSRDVFGVPYFATGYPILNNGQIEGIVTVVFPPKSNQESLPAQSPTFLVGKREDRWFTVDYDQIVYIKSEKGKTLIITEYGTFMNKHTLNDLEYILPEHQFFRTHRSFIVNLNWIKEIHPHFHSTFSLILKDEHQSRVPVSQKYSSLFRHFLGF</sequence>
<dbReference type="OrthoDB" id="9802383at2"/>
<comment type="caution">
    <text evidence="2">The sequence shown here is derived from an EMBL/GenBank/DDBJ whole genome shotgun (WGS) entry which is preliminary data.</text>
</comment>
<accession>A0A4R3MU69</accession>
<keyword evidence="3" id="KW-1185">Reference proteome</keyword>
<proteinExistence type="predicted"/>
<evidence type="ECO:0000313" key="3">
    <source>
        <dbReference type="Proteomes" id="UP000294650"/>
    </source>
</evidence>
<dbReference type="Pfam" id="PF04397">
    <property type="entry name" value="LytTR"/>
    <property type="match status" value="1"/>
</dbReference>
<dbReference type="InterPro" id="IPR046947">
    <property type="entry name" value="LytR-like"/>
</dbReference>
<dbReference type="Gene3D" id="2.40.50.40">
    <property type="match status" value="1"/>
</dbReference>
<dbReference type="Gene3D" id="2.20.25.10">
    <property type="match status" value="1"/>
</dbReference>
<dbReference type="SMART" id="SM00850">
    <property type="entry name" value="LytTR"/>
    <property type="match status" value="1"/>
</dbReference>
<dbReference type="GO" id="GO:0003677">
    <property type="term" value="F:DNA binding"/>
    <property type="evidence" value="ECO:0007669"/>
    <property type="project" value="InterPro"/>
</dbReference>
<feature type="domain" description="HTH LytTR-type" evidence="1">
    <location>
        <begin position="120"/>
        <end position="226"/>
    </location>
</feature>
<dbReference type="InterPro" id="IPR007492">
    <property type="entry name" value="LytTR_DNA-bd_dom"/>
</dbReference>
<name>A0A4R3MU69_9BACI</name>
<dbReference type="GO" id="GO:0000156">
    <property type="term" value="F:phosphorelay response regulator activity"/>
    <property type="evidence" value="ECO:0007669"/>
    <property type="project" value="InterPro"/>
</dbReference>
<gene>
    <name evidence="2" type="ORF">EDD68_11559</name>
</gene>
<dbReference type="PROSITE" id="PS50930">
    <property type="entry name" value="HTH_LYTTR"/>
    <property type="match status" value="1"/>
</dbReference>
<dbReference type="Proteomes" id="UP000294650">
    <property type="component" value="Unassembled WGS sequence"/>
</dbReference>
<dbReference type="PANTHER" id="PTHR37299">
    <property type="entry name" value="TRANSCRIPTIONAL REGULATOR-RELATED"/>
    <property type="match status" value="1"/>
</dbReference>
<evidence type="ECO:0000259" key="1">
    <source>
        <dbReference type="PROSITE" id="PS50930"/>
    </source>
</evidence>
<dbReference type="EMBL" id="SMAN01000015">
    <property type="protein sequence ID" value="TCT20008.1"/>
    <property type="molecule type" value="Genomic_DNA"/>
</dbReference>
<dbReference type="AlphaFoldDB" id="A0A4R3MU69"/>
<reference evidence="2 3" key="1">
    <citation type="submission" date="2019-03" db="EMBL/GenBank/DDBJ databases">
        <title>Genomic Encyclopedia of Type Strains, Phase IV (KMG-IV): sequencing the most valuable type-strain genomes for metagenomic binning, comparative biology and taxonomic classification.</title>
        <authorList>
            <person name="Goeker M."/>
        </authorList>
    </citation>
    <scope>NUCLEOTIDE SEQUENCE [LARGE SCALE GENOMIC DNA]</scope>
    <source>
        <strain evidence="2 3">DSM 25894</strain>
    </source>
</reference>
<organism evidence="2 3">
    <name type="scientific">Melghiribacillus thermohalophilus</name>
    <dbReference type="NCBI Taxonomy" id="1324956"/>
    <lineage>
        <taxon>Bacteria</taxon>
        <taxon>Bacillati</taxon>
        <taxon>Bacillota</taxon>
        <taxon>Bacilli</taxon>
        <taxon>Bacillales</taxon>
        <taxon>Bacillaceae</taxon>
        <taxon>Melghiribacillus</taxon>
    </lineage>
</organism>